<proteinExistence type="predicted"/>
<sequence length="59" mass="5752">MAERSEALRGPAERDRSGAPGLTPGAAAGAAPGRTAASACPVKNCSCCGSQQDGQGGHR</sequence>
<dbReference type="EMBL" id="DS999641">
    <property type="protein sequence ID" value="EFE69175.2"/>
    <property type="molecule type" value="Genomic_DNA"/>
</dbReference>
<reference evidence="3" key="1">
    <citation type="submission" date="2008-12" db="EMBL/GenBank/DDBJ databases">
        <title>Annotation of Streptomyces ghanaensis ATCC 14672.</title>
        <authorList>
            <consortium name="The Broad Institute Genome Sequencing Platform"/>
            <consortium name="Broad Institute Microbial Sequencing Center"/>
            <person name="Fischbach M."/>
            <person name="Ward D."/>
            <person name="Young S."/>
            <person name="Kodira C.D."/>
            <person name="Zeng Q."/>
            <person name="Koehrsen M."/>
            <person name="Godfrey P."/>
            <person name="Alvarado L."/>
            <person name="Berlin A.M."/>
            <person name="Borenstein D."/>
            <person name="Chen Z."/>
            <person name="Engels R."/>
            <person name="Freedman E."/>
            <person name="Gellesch M."/>
            <person name="Goldberg J."/>
            <person name="Griggs A."/>
            <person name="Gujja S."/>
            <person name="Heiman D.I."/>
            <person name="Hepburn T.A."/>
            <person name="Howarth C."/>
            <person name="Jen D."/>
            <person name="Larson L."/>
            <person name="Lewis B."/>
            <person name="Mehta T."/>
            <person name="Park D."/>
            <person name="Pearson M."/>
            <person name="Roberts A."/>
            <person name="Saif S."/>
            <person name="Shea T.D."/>
            <person name="Shenoy N."/>
            <person name="Sisk P."/>
            <person name="Stolte C."/>
            <person name="Sykes S.N."/>
            <person name="Walk T."/>
            <person name="White J."/>
            <person name="Yandava C."/>
            <person name="Straight P."/>
            <person name="Clardy J."/>
            <person name="Hung D."/>
            <person name="Kolter R."/>
            <person name="Mekalanos J."/>
            <person name="Walker S."/>
            <person name="Walsh C.T."/>
            <person name="Wieland B.L.C."/>
            <person name="Ilzarbe M."/>
            <person name="Galagan J."/>
            <person name="Nusbaum C."/>
            <person name="Birren B."/>
        </authorList>
    </citation>
    <scope>NUCLEOTIDE SEQUENCE [LARGE SCALE GENOMIC DNA]</scope>
    <source>
        <strain evidence="3">ATCC 14672 / DSM 40746 / JCM 4963 / KCTC 9882 / NRRL B-12104 / FH 1290</strain>
    </source>
</reference>
<accession>D5ZZA7</accession>
<evidence type="ECO:0000313" key="3">
    <source>
        <dbReference type="Proteomes" id="UP000003824"/>
    </source>
</evidence>
<name>D5ZZA7_STRV1</name>
<protein>
    <submittedName>
        <fullName evidence="2">Predicted protein</fullName>
    </submittedName>
</protein>
<evidence type="ECO:0000313" key="2">
    <source>
        <dbReference type="EMBL" id="EFE69175.2"/>
    </source>
</evidence>
<feature type="compositionally biased region" description="Basic and acidic residues" evidence="1">
    <location>
        <begin position="1"/>
        <end position="17"/>
    </location>
</feature>
<dbReference type="AlphaFoldDB" id="D5ZZA7"/>
<feature type="compositionally biased region" description="Low complexity" evidence="1">
    <location>
        <begin position="18"/>
        <end position="39"/>
    </location>
</feature>
<organism evidence="2 3">
    <name type="scientific">Streptomyces viridosporus (strain ATCC 14672 / DSM 40746 / JCM 4963 / KCTC 9882 / NRRL B-12104 / FH 1290)</name>
    <name type="common">Streptomyces ghanaensis</name>
    <dbReference type="NCBI Taxonomy" id="566461"/>
    <lineage>
        <taxon>Bacteria</taxon>
        <taxon>Bacillati</taxon>
        <taxon>Actinomycetota</taxon>
        <taxon>Actinomycetes</taxon>
        <taxon>Kitasatosporales</taxon>
        <taxon>Streptomycetaceae</taxon>
        <taxon>Streptomyces</taxon>
    </lineage>
</organism>
<gene>
    <name evidence="2" type="ORF">SSFG_04417</name>
</gene>
<feature type="region of interest" description="Disordered" evidence="1">
    <location>
        <begin position="1"/>
        <end position="59"/>
    </location>
</feature>
<evidence type="ECO:0000256" key="1">
    <source>
        <dbReference type="SAM" id="MobiDB-lite"/>
    </source>
</evidence>
<dbReference type="Proteomes" id="UP000003824">
    <property type="component" value="Unassembled WGS sequence"/>
</dbReference>